<organism evidence="3 4">
    <name type="scientific">Perilla frutescens var. hirtella</name>
    <name type="common">Perilla citriodora</name>
    <name type="synonym">Perilla setoyensis</name>
    <dbReference type="NCBI Taxonomy" id="608512"/>
    <lineage>
        <taxon>Eukaryota</taxon>
        <taxon>Viridiplantae</taxon>
        <taxon>Streptophyta</taxon>
        <taxon>Embryophyta</taxon>
        <taxon>Tracheophyta</taxon>
        <taxon>Spermatophyta</taxon>
        <taxon>Magnoliopsida</taxon>
        <taxon>eudicotyledons</taxon>
        <taxon>Gunneridae</taxon>
        <taxon>Pentapetalae</taxon>
        <taxon>asterids</taxon>
        <taxon>lamiids</taxon>
        <taxon>Lamiales</taxon>
        <taxon>Lamiaceae</taxon>
        <taxon>Nepetoideae</taxon>
        <taxon>Elsholtzieae</taxon>
        <taxon>Perilla</taxon>
    </lineage>
</organism>
<keyword evidence="2" id="KW-0812">Transmembrane</keyword>
<dbReference type="GO" id="GO:0034220">
    <property type="term" value="P:monoatomic ion transmembrane transport"/>
    <property type="evidence" value="ECO:0007669"/>
    <property type="project" value="UniProtKB-KW"/>
</dbReference>
<protein>
    <submittedName>
        <fullName evidence="3">Cyclic nucleotide gated channel 1</fullName>
    </submittedName>
</protein>
<feature type="non-terminal residue" evidence="3">
    <location>
        <position position="200"/>
    </location>
</feature>
<keyword evidence="2" id="KW-1133">Transmembrane helix</keyword>
<proteinExistence type="predicted"/>
<name>A0AAD4IPS7_PERFH</name>
<dbReference type="PANTHER" id="PTHR45651">
    <property type="entry name" value="CYCLIC NUCLEOTIDE-GATED ION CHANNEL 15-RELATED-RELATED"/>
    <property type="match status" value="1"/>
</dbReference>
<keyword evidence="2" id="KW-0472">Membrane</keyword>
<keyword evidence="1" id="KW-0813">Transport</keyword>
<keyword evidence="1" id="KW-0407">Ion channel</keyword>
<evidence type="ECO:0000256" key="1">
    <source>
        <dbReference type="ARBA" id="ARBA00023303"/>
    </source>
</evidence>
<feature type="transmembrane region" description="Helical" evidence="2">
    <location>
        <begin position="138"/>
        <end position="159"/>
    </location>
</feature>
<reference evidence="3 4" key="1">
    <citation type="journal article" date="2021" name="Nat. Commun.">
        <title>Incipient diploidization of the medicinal plant Perilla within 10,000 years.</title>
        <authorList>
            <person name="Zhang Y."/>
            <person name="Shen Q."/>
            <person name="Leng L."/>
            <person name="Zhang D."/>
            <person name="Chen S."/>
            <person name="Shi Y."/>
            <person name="Ning Z."/>
            <person name="Chen S."/>
        </authorList>
    </citation>
    <scope>NUCLEOTIDE SEQUENCE [LARGE SCALE GENOMIC DNA]</scope>
    <source>
        <strain evidence="4">cv. PC099</strain>
    </source>
</reference>
<evidence type="ECO:0000313" key="3">
    <source>
        <dbReference type="EMBL" id="KAH6756581.1"/>
    </source>
</evidence>
<accession>A0AAD4IPS7</accession>
<dbReference type="EMBL" id="SDAM02029551">
    <property type="protein sequence ID" value="KAH6756581.1"/>
    <property type="molecule type" value="Genomic_DNA"/>
</dbReference>
<sequence length="200" mass="23273">MNLRGEKYVRFDDCSSEKSFSLDRHWIRGMFRLRKPSLNSIVDGIREGFDRASEMIKGLRKWLSSRKPPPPKINRPRSNTKKRILDPQGPFLQRWNKIFVLSCIIAVALDPLFFYIPVIDGSRFCLSLHKNVEIAACVLRSFVDVFYIFHILLQFRTGFIAPSSRVFGRGELVEDSKAIAKRYLCFYFIIDILSILPLPQ</sequence>
<evidence type="ECO:0000256" key="2">
    <source>
        <dbReference type="SAM" id="Phobius"/>
    </source>
</evidence>
<keyword evidence="1" id="KW-0406">Ion transport</keyword>
<dbReference type="PANTHER" id="PTHR45651:SF5">
    <property type="entry name" value="CYCLIC NUCLEOTIDE-GATED ION CHANNEL 1"/>
    <property type="match status" value="1"/>
</dbReference>
<gene>
    <name evidence="3" type="ORF">C2S53_001998</name>
</gene>
<dbReference type="GO" id="GO:0016020">
    <property type="term" value="C:membrane"/>
    <property type="evidence" value="ECO:0007669"/>
    <property type="project" value="UniProtKB-SubCell"/>
</dbReference>
<feature type="transmembrane region" description="Helical" evidence="2">
    <location>
        <begin position="98"/>
        <end position="118"/>
    </location>
</feature>
<dbReference type="AlphaFoldDB" id="A0AAD4IPS7"/>
<evidence type="ECO:0000313" key="4">
    <source>
        <dbReference type="Proteomes" id="UP001190926"/>
    </source>
</evidence>
<comment type="caution">
    <text evidence="3">The sequence shown here is derived from an EMBL/GenBank/DDBJ whole genome shotgun (WGS) entry which is preliminary data.</text>
</comment>
<dbReference type="SUPFAM" id="SSF81324">
    <property type="entry name" value="Voltage-gated potassium channels"/>
    <property type="match status" value="1"/>
</dbReference>
<dbReference type="Proteomes" id="UP001190926">
    <property type="component" value="Unassembled WGS sequence"/>
</dbReference>
<keyword evidence="4" id="KW-1185">Reference proteome</keyword>